<feature type="domain" description="NAD(P)-binding" evidence="1">
    <location>
        <begin position="9"/>
        <end position="304"/>
    </location>
</feature>
<dbReference type="STRING" id="1333998.M2A_1277"/>
<accession>A0A081B9R0</accession>
<dbReference type="InterPro" id="IPR026390">
    <property type="entry name" value="LegB-like"/>
</dbReference>
<evidence type="ECO:0000313" key="2">
    <source>
        <dbReference type="EMBL" id="GAK44778.1"/>
    </source>
</evidence>
<dbReference type="Pfam" id="PF16363">
    <property type="entry name" value="GDP_Man_Dehyd"/>
    <property type="match status" value="1"/>
</dbReference>
<dbReference type="InterPro" id="IPR036291">
    <property type="entry name" value="NAD(P)-bd_dom_sf"/>
</dbReference>
<dbReference type="SUPFAM" id="SSF51735">
    <property type="entry name" value="NAD(P)-binding Rossmann-fold domains"/>
    <property type="match status" value="1"/>
</dbReference>
<gene>
    <name evidence="2" type="ORF">M2A_1277</name>
</gene>
<dbReference type="Proteomes" id="UP000028702">
    <property type="component" value="Unassembled WGS sequence"/>
</dbReference>
<organism evidence="2 3">
    <name type="scientific">Tepidicaulis marinus</name>
    <dbReference type="NCBI Taxonomy" id="1333998"/>
    <lineage>
        <taxon>Bacteria</taxon>
        <taxon>Pseudomonadati</taxon>
        <taxon>Pseudomonadota</taxon>
        <taxon>Alphaproteobacteria</taxon>
        <taxon>Hyphomicrobiales</taxon>
        <taxon>Parvibaculaceae</taxon>
        <taxon>Tepidicaulis</taxon>
    </lineage>
</organism>
<dbReference type="EMBL" id="BBIO01000005">
    <property type="protein sequence ID" value="GAK44778.1"/>
    <property type="molecule type" value="Genomic_DNA"/>
</dbReference>
<dbReference type="eggNOG" id="COG0451">
    <property type="taxonomic scope" value="Bacteria"/>
</dbReference>
<dbReference type="RefSeq" id="WP_045444645.1">
    <property type="nucleotide sequence ID" value="NZ_BBIO01000005.1"/>
</dbReference>
<dbReference type="AlphaFoldDB" id="A0A081B9R0"/>
<dbReference type="GO" id="GO:0016831">
    <property type="term" value="F:carboxy-lyase activity"/>
    <property type="evidence" value="ECO:0007669"/>
    <property type="project" value="InterPro"/>
</dbReference>
<proteinExistence type="predicted"/>
<protein>
    <submittedName>
        <fullName evidence="2">NAD-dependent epimerase/dehydratase</fullName>
    </submittedName>
</protein>
<dbReference type="Gene3D" id="3.40.50.720">
    <property type="entry name" value="NAD(P)-binding Rossmann-like Domain"/>
    <property type="match status" value="1"/>
</dbReference>
<sequence length="336" mass="36580">MSAATGKILVTGADGFIGSHLVENLVRAGYDVRAFVFYNSLSSWGWLDRAAPDVRGQFEVFAGDIRDPFVVEEAMRGCARVAHLASLIAIPYSYVAPSSYVETNITGTLNVVQAARSLGVERVVQTSTSETYGTAQSVPITEEHPLVGQSPYAASKIGADQMALSYYLSFGTPVTVIRPFNTFGPRQSARAVIPTVISQIAAGKREIQLGNQSPTRDFSYVADTVRGFRMMLESDAALGEVVNLGTGFEISIGDTVRLIGELMQQDIKVVTDESRLRPSASEVERLCADNSKAKRLIGWEPQFAGIDGLRHGLSETISWFSDPANLEAYKHERYNI</sequence>
<dbReference type="PANTHER" id="PTHR43000">
    <property type="entry name" value="DTDP-D-GLUCOSE 4,6-DEHYDRATASE-RELATED"/>
    <property type="match status" value="1"/>
</dbReference>
<dbReference type="NCBIfam" id="TIGR04180">
    <property type="entry name" value="EDH_00030"/>
    <property type="match status" value="1"/>
</dbReference>
<keyword evidence="3" id="KW-1185">Reference proteome</keyword>
<name>A0A081B9R0_9HYPH</name>
<reference evidence="2 3" key="1">
    <citation type="submission" date="2014-07" db="EMBL/GenBank/DDBJ databases">
        <title>Tepidicaulis marinum gen. nov., sp. nov., a novel marine bacterium denitrifying nitrate to nitrous oxide strictly under microaerobic conditions.</title>
        <authorList>
            <person name="Takeuchi M."/>
            <person name="Yamagishi T."/>
            <person name="Kamagata Y."/>
            <person name="Oshima K."/>
            <person name="Hattori M."/>
            <person name="Katayama T."/>
            <person name="Hanada S."/>
            <person name="Tamaki H."/>
            <person name="Marumo K."/>
            <person name="Maeda H."/>
            <person name="Nedachi M."/>
            <person name="Iwasaki W."/>
            <person name="Suwa Y."/>
            <person name="Sakata S."/>
        </authorList>
    </citation>
    <scope>NUCLEOTIDE SEQUENCE [LARGE SCALE GENOMIC DNA]</scope>
    <source>
        <strain evidence="2 3">MA2</strain>
    </source>
</reference>
<dbReference type="InterPro" id="IPR016040">
    <property type="entry name" value="NAD(P)-bd_dom"/>
</dbReference>
<dbReference type="InterPro" id="IPR045869">
    <property type="entry name" value="Arna-like_SDR_e"/>
</dbReference>
<comment type="caution">
    <text evidence="2">The sequence shown here is derived from an EMBL/GenBank/DDBJ whole genome shotgun (WGS) entry which is preliminary data.</text>
</comment>
<evidence type="ECO:0000313" key="3">
    <source>
        <dbReference type="Proteomes" id="UP000028702"/>
    </source>
</evidence>
<dbReference type="CDD" id="cd05257">
    <property type="entry name" value="Arna_like_SDR_e"/>
    <property type="match status" value="1"/>
</dbReference>
<dbReference type="Gene3D" id="3.90.25.10">
    <property type="entry name" value="UDP-galactose 4-epimerase, domain 1"/>
    <property type="match status" value="1"/>
</dbReference>
<evidence type="ECO:0000259" key="1">
    <source>
        <dbReference type="Pfam" id="PF16363"/>
    </source>
</evidence>